<dbReference type="GO" id="GO:0005813">
    <property type="term" value="C:centrosome"/>
    <property type="evidence" value="ECO:0007669"/>
    <property type="project" value="TreeGrafter"/>
</dbReference>
<feature type="region of interest" description="Disordered" evidence="1">
    <location>
        <begin position="314"/>
        <end position="418"/>
    </location>
</feature>
<feature type="compositionally biased region" description="Pro residues" evidence="1">
    <location>
        <begin position="593"/>
        <end position="603"/>
    </location>
</feature>
<dbReference type="Proteomes" id="UP000694563">
    <property type="component" value="Chromosome 7"/>
</dbReference>
<dbReference type="Ensembl" id="ENSCUST00005009324.1">
    <property type="protein sequence ID" value="ENSCUSP00005008954.1"/>
    <property type="gene ID" value="ENSCUSG00005005687.1"/>
</dbReference>
<gene>
    <name evidence="2" type="primary">LOC116999023</name>
</gene>
<keyword evidence="3" id="KW-1185">Reference proteome</keyword>
<feature type="compositionally biased region" description="Basic and acidic residues" evidence="1">
    <location>
        <begin position="385"/>
        <end position="395"/>
    </location>
</feature>
<dbReference type="InterPro" id="IPR029131">
    <property type="entry name" value="HAUS5"/>
</dbReference>
<dbReference type="GO" id="GO:0007098">
    <property type="term" value="P:centrosome cycle"/>
    <property type="evidence" value="ECO:0007669"/>
    <property type="project" value="TreeGrafter"/>
</dbReference>
<dbReference type="GO" id="GO:0051225">
    <property type="term" value="P:spindle assembly"/>
    <property type="evidence" value="ECO:0007669"/>
    <property type="project" value="InterPro"/>
</dbReference>
<dbReference type="AlphaFoldDB" id="A0A8C3U429"/>
<protein>
    <submittedName>
        <fullName evidence="2">Uncharacterized protein</fullName>
    </submittedName>
</protein>
<evidence type="ECO:0000256" key="1">
    <source>
        <dbReference type="SAM" id="MobiDB-lite"/>
    </source>
</evidence>
<proteinExistence type="predicted"/>
<reference evidence="2" key="3">
    <citation type="submission" date="2025-09" db="UniProtKB">
        <authorList>
            <consortium name="Ensembl"/>
        </authorList>
    </citation>
    <scope>IDENTIFICATION</scope>
</reference>
<dbReference type="PANTHER" id="PTHR28588">
    <property type="entry name" value="HAUS AUGMIN-LIKE COMPLEX SUBUNIT 5"/>
    <property type="match status" value="1"/>
</dbReference>
<feature type="compositionally biased region" description="Basic and acidic residues" evidence="1">
    <location>
        <begin position="340"/>
        <end position="366"/>
    </location>
</feature>
<dbReference type="Pfam" id="PF14817">
    <property type="entry name" value="HAUS5"/>
    <property type="match status" value="1"/>
</dbReference>
<evidence type="ECO:0000313" key="2">
    <source>
        <dbReference type="Ensembl" id="ENSCUSP00005008954.1"/>
    </source>
</evidence>
<accession>A0A8C3U429</accession>
<feature type="region of interest" description="Disordered" evidence="1">
    <location>
        <begin position="584"/>
        <end position="603"/>
    </location>
</feature>
<name>A0A8C3U429_CATUS</name>
<evidence type="ECO:0000313" key="3">
    <source>
        <dbReference type="Proteomes" id="UP000694563"/>
    </source>
</evidence>
<dbReference type="GO" id="GO:0070652">
    <property type="term" value="C:HAUS complex"/>
    <property type="evidence" value="ECO:0007669"/>
    <property type="project" value="InterPro"/>
</dbReference>
<reference evidence="2" key="2">
    <citation type="submission" date="2025-08" db="UniProtKB">
        <authorList>
            <consortium name="Ensembl"/>
        </authorList>
    </citation>
    <scope>IDENTIFICATION</scope>
</reference>
<reference evidence="2" key="1">
    <citation type="submission" date="2020-10" db="EMBL/GenBank/DDBJ databases">
        <title>Catharus ustulatus (Swainson's thrush) genome, bCatUst1, primary haplotype v2.</title>
        <authorList>
            <person name="Delmore K."/>
            <person name="Vafadar M."/>
            <person name="Formenti G."/>
            <person name="Chow W."/>
            <person name="Pelan S."/>
            <person name="Howe K."/>
            <person name="Rhie A."/>
            <person name="Mountcastle J."/>
            <person name="Haase B."/>
            <person name="Fedrigo O."/>
            <person name="Jarvis E.D."/>
        </authorList>
    </citation>
    <scope>NUCLEOTIDE SEQUENCE [LARGE SCALE GENOMIC DNA]</scope>
</reference>
<organism evidence="2 3">
    <name type="scientific">Catharus ustulatus</name>
    <name type="common">Russet-backed thrush</name>
    <name type="synonym">Hylocichla ustulatus</name>
    <dbReference type="NCBI Taxonomy" id="91951"/>
    <lineage>
        <taxon>Eukaryota</taxon>
        <taxon>Metazoa</taxon>
        <taxon>Chordata</taxon>
        <taxon>Craniata</taxon>
        <taxon>Vertebrata</taxon>
        <taxon>Euteleostomi</taxon>
        <taxon>Archelosauria</taxon>
        <taxon>Archosauria</taxon>
        <taxon>Dinosauria</taxon>
        <taxon>Saurischia</taxon>
        <taxon>Theropoda</taxon>
        <taxon>Coelurosauria</taxon>
        <taxon>Aves</taxon>
        <taxon>Neognathae</taxon>
        <taxon>Neoaves</taxon>
        <taxon>Telluraves</taxon>
        <taxon>Australaves</taxon>
        <taxon>Passeriformes</taxon>
        <taxon>Turdidae</taxon>
        <taxon>Catharus</taxon>
    </lineage>
</organism>
<dbReference type="PANTHER" id="PTHR28588:SF1">
    <property type="entry name" value="HAUS AUGMIN-LIKE COMPLEX SUBUNIT 5"/>
    <property type="match status" value="1"/>
</dbReference>
<sequence>MMAQALERWIREEMELPPSAIPSQAVLRRLCAGPTAPIWDFVTRHVRSERNVKKIRGNLRWLQRLVLQAARGHCARRWSSSGKSCSSWRMPLRVHRKRPGALRPHWGARQRWRWAELQRGVELQLLGAEPSPDWLRGDHQGALKGPLERPGQSQAELSAMLASGVEPEVLVSIKALCKAREEELQRPRPLRETQEEAQDWLEQAQAALGRHSPGAVLWALEALANHSTRALLASPAPSPQAPPTLRSHIQGCWGAVGGIWAQLPPLLSHLAQLKQRLQELQPHLEGKGSTCEATRLTLTRAGLEGFWGSLSQELQRQNCPKSPKSTPKSHSETAPELLEFDPKSDPKLSKLDSKSAPKSQEFDPKLAPKILELTPKVPKSPELAPKSDPKFDPKLAPKLPEFTPKLAPKIPKSDPKIPKLSEFAPKFDPKLSKFDPILAPKAPRSQEFAPKSRDFAPISALGRLQRRLQRGRGRVLRLQQHLRFLSAATRGRRAALRPLQEQVVGVARAGLGSAPPQLEGEGRHRRGLVLGALGEPLPNPGALPPLWETGRGLGGPQGALLSRAAILKQQLRQGALSVHRRRGLRGLGVGPGPEVPPLTPPPELTTQLRLVSTSCQERIRAWPRLLDLLDQWWTLPAQWTLATPRGHAPFSHWLQRWQSAALTLQATPTLEEGEGQGKKAPPPEGL</sequence>